<proteinExistence type="predicted"/>
<reference evidence="1" key="1">
    <citation type="submission" date="2020-08" db="EMBL/GenBank/DDBJ databases">
        <title>Genome public.</title>
        <authorList>
            <person name="Liu C."/>
            <person name="Sun Q."/>
        </authorList>
    </citation>
    <scope>NUCLEOTIDE SEQUENCE</scope>
    <source>
        <strain evidence="1">NSJ-64</strain>
    </source>
</reference>
<keyword evidence="2" id="KW-1185">Reference proteome</keyword>
<gene>
    <name evidence="1" type="ORF">H8705_02710</name>
</gene>
<dbReference type="RefSeq" id="WP_262394325.1">
    <property type="nucleotide sequence ID" value="NZ_JACRTD010000002.1"/>
</dbReference>
<dbReference type="EMBL" id="JACRTD010000002">
    <property type="protein sequence ID" value="MBC8584491.1"/>
    <property type="molecule type" value="Genomic_DNA"/>
</dbReference>
<evidence type="ECO:0000313" key="1">
    <source>
        <dbReference type="EMBL" id="MBC8584491.1"/>
    </source>
</evidence>
<name>A0A926IGQ1_9FIRM</name>
<dbReference type="Proteomes" id="UP000623678">
    <property type="component" value="Unassembled WGS sequence"/>
</dbReference>
<organism evidence="1 2">
    <name type="scientific">Youxingia wuxianensis</name>
    <dbReference type="NCBI Taxonomy" id="2763678"/>
    <lineage>
        <taxon>Bacteria</taxon>
        <taxon>Bacillati</taxon>
        <taxon>Bacillota</taxon>
        <taxon>Clostridia</taxon>
        <taxon>Eubacteriales</taxon>
        <taxon>Oscillospiraceae</taxon>
        <taxon>Youxingia</taxon>
    </lineage>
</organism>
<accession>A0A926IGQ1</accession>
<comment type="caution">
    <text evidence="1">The sequence shown here is derived from an EMBL/GenBank/DDBJ whole genome shotgun (WGS) entry which is preliminary data.</text>
</comment>
<dbReference type="AlphaFoldDB" id="A0A926IGQ1"/>
<sequence>MSEYSMIIERYCPTLGKNMPVQVTYDEKGSRIESCLGGHQCGKQSCEHQERKIVSNREEFI</sequence>
<evidence type="ECO:0000313" key="2">
    <source>
        <dbReference type="Proteomes" id="UP000623678"/>
    </source>
</evidence>
<protein>
    <submittedName>
        <fullName evidence="1">Uncharacterized protein</fullName>
    </submittedName>
</protein>